<dbReference type="Gene3D" id="3.40.50.1820">
    <property type="entry name" value="alpha/beta hydrolase"/>
    <property type="match status" value="1"/>
</dbReference>
<dbReference type="InterPro" id="IPR029058">
    <property type="entry name" value="AB_hydrolase_fold"/>
</dbReference>
<evidence type="ECO:0000313" key="3">
    <source>
        <dbReference type="Proteomes" id="UP001187346"/>
    </source>
</evidence>
<reference evidence="2 3" key="1">
    <citation type="submission" date="2023-10" db="EMBL/GenBank/DDBJ databases">
        <title>Characterization of rhizosphere-enriched actinobacteria from wheat plants lab-grown on chernevaya soil.</title>
        <authorList>
            <person name="Tikhonova E.N."/>
            <person name="Konopkin A."/>
            <person name="Kravchenko I.K."/>
        </authorList>
    </citation>
    <scope>NUCLEOTIDE SEQUENCE [LARGE SCALE GENOMIC DNA]</scope>
    <source>
        <strain evidence="2 3">RR29</strain>
    </source>
</reference>
<keyword evidence="2" id="KW-0378">Hydrolase</keyword>
<gene>
    <name evidence="2" type="ORF">R5A26_39165</name>
</gene>
<dbReference type="InterPro" id="IPR050471">
    <property type="entry name" value="AB_hydrolase"/>
</dbReference>
<dbReference type="EMBL" id="JAWMAJ010000199">
    <property type="protein sequence ID" value="MDV7221971.1"/>
    <property type="molecule type" value="Genomic_DNA"/>
</dbReference>
<accession>A0ABU4FMZ7</accession>
<sequence length="280" mass="29818">MRSGVFEVDGAGLYYEVRGTGPALLMISGAGGDAGYYDGVAEILSDAFMVISYDRRGNSRSSGRSPAPMELAVQAADARALIDGLAGGRALVFGNSGGAIIGLMLTALHPEVMAGLIAHEPPAANVLPDGAPGRGFFAELAALYEQGGAPAAGRRFAETTRGEGTYRWPADLWKRFLGNQDHLFGTEWPGFAGFRPDEAALKSVPFPVVLGAGAEDRGTYYARPSIEIARRIGVPWVEFPGIHMEFLRDPDRFAAAVRVLATQMHSRDGHVPELWQGTAQ</sequence>
<dbReference type="PANTHER" id="PTHR43433">
    <property type="entry name" value="HYDROLASE, ALPHA/BETA FOLD FAMILY PROTEIN"/>
    <property type="match status" value="1"/>
</dbReference>
<dbReference type="GO" id="GO:0016787">
    <property type="term" value="F:hydrolase activity"/>
    <property type="evidence" value="ECO:0007669"/>
    <property type="project" value="UniProtKB-KW"/>
</dbReference>
<dbReference type="Pfam" id="PF00561">
    <property type="entry name" value="Abhydrolase_1"/>
    <property type="match status" value="1"/>
</dbReference>
<feature type="domain" description="AB hydrolase-1" evidence="1">
    <location>
        <begin position="22"/>
        <end position="184"/>
    </location>
</feature>
<evidence type="ECO:0000313" key="2">
    <source>
        <dbReference type="EMBL" id="MDV7221971.1"/>
    </source>
</evidence>
<dbReference type="Proteomes" id="UP001187346">
    <property type="component" value="Unassembled WGS sequence"/>
</dbReference>
<name>A0ABU4FMZ7_9ACTN</name>
<dbReference type="SUPFAM" id="SSF53474">
    <property type="entry name" value="alpha/beta-Hydrolases"/>
    <property type="match status" value="1"/>
</dbReference>
<organism evidence="2 3">
    <name type="scientific">Streptomyces prunicolor</name>
    <dbReference type="NCBI Taxonomy" id="67348"/>
    <lineage>
        <taxon>Bacteria</taxon>
        <taxon>Bacillati</taxon>
        <taxon>Actinomycetota</taxon>
        <taxon>Actinomycetes</taxon>
        <taxon>Kitasatosporales</taxon>
        <taxon>Streptomycetaceae</taxon>
        <taxon>Streptomyces</taxon>
    </lineage>
</organism>
<evidence type="ECO:0000259" key="1">
    <source>
        <dbReference type="Pfam" id="PF00561"/>
    </source>
</evidence>
<protein>
    <submittedName>
        <fullName evidence="2">Alpha/beta hydrolase</fullName>
    </submittedName>
</protein>
<keyword evidence="3" id="KW-1185">Reference proteome</keyword>
<dbReference type="RefSeq" id="WP_317774973.1">
    <property type="nucleotide sequence ID" value="NZ_JAWMAJ010000199.1"/>
</dbReference>
<dbReference type="InterPro" id="IPR000073">
    <property type="entry name" value="AB_hydrolase_1"/>
</dbReference>
<comment type="caution">
    <text evidence="2">The sequence shown here is derived from an EMBL/GenBank/DDBJ whole genome shotgun (WGS) entry which is preliminary data.</text>
</comment>
<proteinExistence type="predicted"/>
<dbReference type="PANTHER" id="PTHR43433:SF5">
    <property type="entry name" value="AB HYDROLASE-1 DOMAIN-CONTAINING PROTEIN"/>
    <property type="match status" value="1"/>
</dbReference>